<dbReference type="EMBL" id="BARU01030656">
    <property type="protein sequence ID" value="GAH65704.1"/>
    <property type="molecule type" value="Genomic_DNA"/>
</dbReference>
<dbReference type="AlphaFoldDB" id="X1IHU6"/>
<comment type="caution">
    <text evidence="1">The sequence shown here is derived from an EMBL/GenBank/DDBJ whole genome shotgun (WGS) entry which is preliminary data.</text>
</comment>
<organism evidence="1">
    <name type="scientific">marine sediment metagenome</name>
    <dbReference type="NCBI Taxonomy" id="412755"/>
    <lineage>
        <taxon>unclassified sequences</taxon>
        <taxon>metagenomes</taxon>
        <taxon>ecological metagenomes</taxon>
    </lineage>
</organism>
<evidence type="ECO:0000313" key="1">
    <source>
        <dbReference type="EMBL" id="GAH65704.1"/>
    </source>
</evidence>
<proteinExistence type="predicted"/>
<accession>X1IHU6</accession>
<reference evidence="1" key="1">
    <citation type="journal article" date="2014" name="Front. Microbiol.">
        <title>High frequency of phylogenetically diverse reductive dehalogenase-homologous genes in deep subseafloor sedimentary metagenomes.</title>
        <authorList>
            <person name="Kawai M."/>
            <person name="Futagami T."/>
            <person name="Toyoda A."/>
            <person name="Takaki Y."/>
            <person name="Nishi S."/>
            <person name="Hori S."/>
            <person name="Arai W."/>
            <person name="Tsubouchi T."/>
            <person name="Morono Y."/>
            <person name="Uchiyama I."/>
            <person name="Ito T."/>
            <person name="Fujiyama A."/>
            <person name="Inagaki F."/>
            <person name="Takami H."/>
        </authorList>
    </citation>
    <scope>NUCLEOTIDE SEQUENCE</scope>
    <source>
        <strain evidence="1">Expedition CK06-06</strain>
    </source>
</reference>
<sequence length="264" mass="30225">EPVGEWKNPDKAEDLLAYMDWSAYQWRYMRRIYQLYSSFLSVELPYIINVNPPLSEPFGIDAWLCRVNPDEWPNIYYGFTNWIGVPSEERSVMERYLIMLKRKRGMNLEENWGLTVPYGDPYQFAVVCFFQTLLAIAGGATGYNIYTGVGTSLWDDNLDKFQKKPYPSNAPISDSGEVTPKAKTASLLNEFFKKYGCEFLETEPDINIGWGLYLPYAYIGVWAISKGGDISNKFSIPKCGVSLNRLQQQLLSSNIDYGIVNLQT</sequence>
<protein>
    <submittedName>
        <fullName evidence="1">Uncharacterized protein</fullName>
    </submittedName>
</protein>
<feature type="non-terminal residue" evidence="1">
    <location>
        <position position="264"/>
    </location>
</feature>
<gene>
    <name evidence="1" type="ORF">S03H2_48600</name>
</gene>
<feature type="non-terminal residue" evidence="1">
    <location>
        <position position="1"/>
    </location>
</feature>
<name>X1IHU6_9ZZZZ</name>